<organism evidence="2 3">
    <name type="scientific">Ambispora leptoticha</name>
    <dbReference type="NCBI Taxonomy" id="144679"/>
    <lineage>
        <taxon>Eukaryota</taxon>
        <taxon>Fungi</taxon>
        <taxon>Fungi incertae sedis</taxon>
        <taxon>Mucoromycota</taxon>
        <taxon>Glomeromycotina</taxon>
        <taxon>Glomeromycetes</taxon>
        <taxon>Archaeosporales</taxon>
        <taxon>Ambisporaceae</taxon>
        <taxon>Ambispora</taxon>
    </lineage>
</organism>
<evidence type="ECO:0000256" key="1">
    <source>
        <dbReference type="SAM" id="MobiDB-lite"/>
    </source>
</evidence>
<protein>
    <submittedName>
        <fullName evidence="2">3911_t:CDS:1</fullName>
    </submittedName>
</protein>
<feature type="compositionally biased region" description="Polar residues" evidence="1">
    <location>
        <begin position="201"/>
        <end position="211"/>
    </location>
</feature>
<feature type="compositionally biased region" description="Polar residues" evidence="1">
    <location>
        <begin position="31"/>
        <end position="40"/>
    </location>
</feature>
<evidence type="ECO:0000313" key="3">
    <source>
        <dbReference type="Proteomes" id="UP000789508"/>
    </source>
</evidence>
<accession>A0A9N9AR98</accession>
<sequence length="290" mass="32500">MFESPLQYTRDVKNSPARSDTSDDMMSVDSPINNCRFNNAENDKTSSRNPSLLFSRTKNSTAHTNLESPITSYFSRVSGRNPISPSHHSSDIMLTSDEEEEEEDNLLAKTVLSEPQFNTKKNFAIISQTQTKVKTSLIKKSTKTTKTMLSTKVNSRTSIIKSYRKKGSASSTPVNDDDPNGIKYYMTNSSPSNMRMNISTKDLHSSRQSTPPKRPQDPIKIKNMTPPTINNINKQTRFVVNKSSSMFVSSFREKNDISPGTQKILEATESFGINGIAMLKQSSFIENPFL</sequence>
<feature type="compositionally biased region" description="Polar residues" evidence="1">
    <location>
        <begin position="47"/>
        <end position="60"/>
    </location>
</feature>
<feature type="region of interest" description="Disordered" evidence="1">
    <location>
        <begin position="201"/>
        <end position="223"/>
    </location>
</feature>
<proteinExistence type="predicted"/>
<dbReference type="OrthoDB" id="10494025at2759"/>
<reference evidence="2" key="1">
    <citation type="submission" date="2021-06" db="EMBL/GenBank/DDBJ databases">
        <authorList>
            <person name="Kallberg Y."/>
            <person name="Tangrot J."/>
            <person name="Rosling A."/>
        </authorList>
    </citation>
    <scope>NUCLEOTIDE SEQUENCE</scope>
    <source>
        <strain evidence="2">FL130A</strain>
    </source>
</reference>
<gene>
    <name evidence="2" type="ORF">ALEPTO_LOCUS5369</name>
</gene>
<feature type="region of interest" description="Disordered" evidence="1">
    <location>
        <begin position="81"/>
        <end position="103"/>
    </location>
</feature>
<feature type="region of interest" description="Disordered" evidence="1">
    <location>
        <begin position="1"/>
        <end position="60"/>
    </location>
</feature>
<feature type="region of interest" description="Disordered" evidence="1">
    <location>
        <begin position="162"/>
        <end position="181"/>
    </location>
</feature>
<keyword evidence="3" id="KW-1185">Reference proteome</keyword>
<dbReference type="EMBL" id="CAJVPS010001494">
    <property type="protein sequence ID" value="CAG8540173.1"/>
    <property type="molecule type" value="Genomic_DNA"/>
</dbReference>
<name>A0A9N9AR98_9GLOM</name>
<dbReference type="Proteomes" id="UP000789508">
    <property type="component" value="Unassembled WGS sequence"/>
</dbReference>
<dbReference type="AlphaFoldDB" id="A0A9N9AR98"/>
<comment type="caution">
    <text evidence="2">The sequence shown here is derived from an EMBL/GenBank/DDBJ whole genome shotgun (WGS) entry which is preliminary data.</text>
</comment>
<evidence type="ECO:0000313" key="2">
    <source>
        <dbReference type="EMBL" id="CAG8540173.1"/>
    </source>
</evidence>